<evidence type="ECO:0000259" key="1">
    <source>
        <dbReference type="PROSITE" id="PS50937"/>
    </source>
</evidence>
<dbReference type="InterPro" id="IPR000551">
    <property type="entry name" value="MerR-type_HTH_dom"/>
</dbReference>
<dbReference type="CDD" id="cd04765">
    <property type="entry name" value="HTH_MlrA-like_sg2"/>
    <property type="match status" value="1"/>
</dbReference>
<dbReference type="Gene3D" id="1.10.1660.10">
    <property type="match status" value="1"/>
</dbReference>
<dbReference type="PROSITE" id="PS50937">
    <property type="entry name" value="HTH_MERR_2"/>
    <property type="match status" value="1"/>
</dbReference>
<dbReference type="Proteomes" id="UP000278756">
    <property type="component" value="Chromosome 2"/>
</dbReference>
<proteinExistence type="predicted"/>
<dbReference type="GO" id="GO:0006355">
    <property type="term" value="P:regulation of DNA-templated transcription"/>
    <property type="evidence" value="ECO:0007669"/>
    <property type="project" value="InterPro"/>
</dbReference>
<evidence type="ECO:0000313" key="2">
    <source>
        <dbReference type="EMBL" id="BBF82203.1"/>
    </source>
</evidence>
<dbReference type="EMBL" id="AP018828">
    <property type="protein sequence ID" value="BBF82203.1"/>
    <property type="molecule type" value="Genomic_DNA"/>
</dbReference>
<dbReference type="InterPro" id="IPR009061">
    <property type="entry name" value="DNA-bd_dom_put_sf"/>
</dbReference>
<accession>A0A3G9GA52</accession>
<evidence type="ECO:0000313" key="3">
    <source>
        <dbReference type="Proteomes" id="UP000278756"/>
    </source>
</evidence>
<reference evidence="3" key="2">
    <citation type="journal article" date="2017" name="Plant Physiol. Biochem.">
        <title>Differential oxidative and antioxidative response of duckweed Lemna minor toward plant growth promoting/inhibiting bacteria.</title>
        <authorList>
            <person name="Ishizawa H."/>
            <person name="Kuroda M."/>
            <person name="Morikawa M."/>
            <person name="Ike M."/>
        </authorList>
    </citation>
    <scope>NUCLEOTIDE SEQUENCE [LARGE SCALE GENOMIC DNA]</scope>
    <source>
        <strain evidence="3">M6</strain>
    </source>
</reference>
<organism evidence="2 3">
    <name type="scientific">Asticcacaulis excentricus</name>
    <dbReference type="NCBI Taxonomy" id="78587"/>
    <lineage>
        <taxon>Bacteria</taxon>
        <taxon>Pseudomonadati</taxon>
        <taxon>Pseudomonadota</taxon>
        <taxon>Alphaproteobacteria</taxon>
        <taxon>Caulobacterales</taxon>
        <taxon>Caulobacteraceae</taxon>
        <taxon>Asticcacaulis</taxon>
    </lineage>
</organism>
<protein>
    <submittedName>
        <fullName evidence="2">Transcriptional regulator, MerR family</fullName>
    </submittedName>
</protein>
<dbReference type="GO" id="GO:0003677">
    <property type="term" value="F:DNA binding"/>
    <property type="evidence" value="ECO:0007669"/>
    <property type="project" value="InterPro"/>
</dbReference>
<sequence length="174" mass="19177">MSKGPLAFRTISETADAVGVPQHVLRFWETKFTFIRPTKRAGGRRFYRPQDIDLLMGVKVLLHDRGYTIRGVQKLYKDEGQKALLSAGQGGSTAFIPAAEGYAEPDEAPMEVVSAPPLPRKVMADSAEPAFDFEEMSALPVVRGLSEETRTRLLAIAQSLENAQKTMLRSLKGL</sequence>
<dbReference type="RefSeq" id="WP_126423808.1">
    <property type="nucleotide sequence ID" value="NZ_AP018828.1"/>
</dbReference>
<dbReference type="Pfam" id="PF13411">
    <property type="entry name" value="MerR_1"/>
    <property type="match status" value="1"/>
</dbReference>
<reference evidence="3" key="1">
    <citation type="journal article" date="2017" name="Biotechnol. Biofuels">
        <title>Evaluation of environmental bacterial communities as a factor affecting the growth of duckweed Lemna minor.</title>
        <authorList>
            <person name="Ishizawa H."/>
            <person name="Kuroda M."/>
            <person name="Morikawa M."/>
            <person name="Ike M."/>
        </authorList>
    </citation>
    <scope>NUCLEOTIDE SEQUENCE [LARGE SCALE GENOMIC DNA]</scope>
    <source>
        <strain evidence="3">M6</strain>
    </source>
</reference>
<dbReference type="AlphaFoldDB" id="A0A3G9GA52"/>
<name>A0A3G9GA52_9CAUL</name>
<dbReference type="OrthoDB" id="9810140at2"/>
<dbReference type="SMART" id="SM00422">
    <property type="entry name" value="HTH_MERR"/>
    <property type="match status" value="1"/>
</dbReference>
<dbReference type="SUPFAM" id="SSF46955">
    <property type="entry name" value="Putative DNA-binding domain"/>
    <property type="match status" value="1"/>
</dbReference>
<gene>
    <name evidence="2" type="ORF">EM6_2835</name>
</gene>
<feature type="domain" description="HTH merR-type" evidence="1">
    <location>
        <begin position="10"/>
        <end position="78"/>
    </location>
</feature>